<evidence type="ECO:0000256" key="3">
    <source>
        <dbReference type="ARBA" id="ARBA00022729"/>
    </source>
</evidence>
<dbReference type="Proteomes" id="UP000182894">
    <property type="component" value="Unassembled WGS sequence"/>
</dbReference>
<keyword evidence="2" id="KW-0813">Transport</keyword>
<dbReference type="OrthoDB" id="6759120at2"/>
<dbReference type="GO" id="GO:0016020">
    <property type="term" value="C:membrane"/>
    <property type="evidence" value="ECO:0007669"/>
    <property type="project" value="InterPro"/>
</dbReference>
<dbReference type="InterPro" id="IPR023614">
    <property type="entry name" value="Porin_dom_sf"/>
</dbReference>
<evidence type="ECO:0000256" key="2">
    <source>
        <dbReference type="ARBA" id="ARBA00022448"/>
    </source>
</evidence>
<dbReference type="STRING" id="89065.SAMN05216605_101295"/>
<protein>
    <submittedName>
        <fullName evidence="4">Outer membrane porin, OprD family</fullName>
    </submittedName>
</protein>
<dbReference type="InterPro" id="IPR005318">
    <property type="entry name" value="OM_porin_bac"/>
</dbReference>
<sequence>MAHAAFIEDSKLTLGLRNFYYDADNREGGADQREWAQAFRLDYVSGFTEGTVGFGVDVLSLTGIHLDGGKGHHPDTNTFAPSDSDGSAQHEWSSLGATAKARISKTEFRLGNSLTPNLPILIASDSRLMQQTYGGAMFTSKEIDNLTLTGGQIERARGRASTNSQGLSVAGGTQDSNTFRFAGGDWKASKNLTLQYYYANLQDYYSQHFFGLIHVQPLGEGQSFKTDLRYFKSYADGANGQAGYRFNNNGGYAKTPGEVDNDTAIAMFTYTLGSHSLMLGQQRVSDNGGFVWLNQANVTDSRGRNEGEGGASFYSFTDAVVGNFGRAGENTTFGQYTYDFASLGAPGLKASIGYLRGVDAKAVNGSGPDTHEWETDMRVDYVVAQGPLKGFGTTLRHGTYRGGGTSIADQDQTRLIFNYTYSFF</sequence>
<keyword evidence="5" id="KW-1185">Reference proteome</keyword>
<evidence type="ECO:0000313" key="4">
    <source>
        <dbReference type="EMBL" id="SDG15671.1"/>
    </source>
</evidence>
<accession>A0A1G7RY49</accession>
<gene>
    <name evidence="4" type="ORF">SAMN05216605_101295</name>
</gene>
<dbReference type="Gene3D" id="2.40.160.10">
    <property type="entry name" value="Porin"/>
    <property type="match status" value="1"/>
</dbReference>
<dbReference type="PANTHER" id="PTHR34596">
    <property type="entry name" value="CHITOPORIN"/>
    <property type="match status" value="1"/>
</dbReference>
<dbReference type="EMBL" id="FNCO01000001">
    <property type="protein sequence ID" value="SDG15671.1"/>
    <property type="molecule type" value="Genomic_DNA"/>
</dbReference>
<keyword evidence="3" id="KW-0732">Signal</keyword>
<dbReference type="GO" id="GO:0015288">
    <property type="term" value="F:porin activity"/>
    <property type="evidence" value="ECO:0007669"/>
    <property type="project" value="TreeGrafter"/>
</dbReference>
<evidence type="ECO:0000313" key="5">
    <source>
        <dbReference type="Proteomes" id="UP000182894"/>
    </source>
</evidence>
<evidence type="ECO:0000256" key="1">
    <source>
        <dbReference type="ARBA" id="ARBA00009075"/>
    </source>
</evidence>
<dbReference type="RefSeq" id="WP_074749627.1">
    <property type="nucleotide sequence ID" value="NZ_FNCO01000001.1"/>
</dbReference>
<name>A0A1G7RY49_9PSED</name>
<dbReference type="Pfam" id="PF03573">
    <property type="entry name" value="OprD"/>
    <property type="match status" value="1"/>
</dbReference>
<dbReference type="PANTHER" id="PTHR34596:SF2">
    <property type="entry name" value="CHITOPORIN"/>
    <property type="match status" value="1"/>
</dbReference>
<comment type="similarity">
    <text evidence="1">Belongs to the outer membrane porin (Opr) (TC 1.B.25) family.</text>
</comment>
<organism evidence="4 5">
    <name type="scientific">Pseudomonas abietaniphila</name>
    <dbReference type="NCBI Taxonomy" id="89065"/>
    <lineage>
        <taxon>Bacteria</taxon>
        <taxon>Pseudomonadati</taxon>
        <taxon>Pseudomonadota</taxon>
        <taxon>Gammaproteobacteria</taxon>
        <taxon>Pseudomonadales</taxon>
        <taxon>Pseudomonadaceae</taxon>
        <taxon>Pseudomonas</taxon>
    </lineage>
</organism>
<dbReference type="AlphaFoldDB" id="A0A1G7RY49"/>
<reference evidence="5" key="1">
    <citation type="submission" date="2016-10" db="EMBL/GenBank/DDBJ databases">
        <authorList>
            <person name="Varghese N."/>
            <person name="Submissions S."/>
        </authorList>
    </citation>
    <scope>NUCLEOTIDE SEQUENCE [LARGE SCALE GENOMIC DNA]</scope>
    <source>
        <strain evidence="5">ATCC 700689</strain>
    </source>
</reference>
<proteinExistence type="inferred from homology"/>